<dbReference type="AlphaFoldDB" id="A0A368RLB9"/>
<feature type="compositionally biased region" description="Low complexity" evidence="1">
    <location>
        <begin position="218"/>
        <end position="232"/>
    </location>
</feature>
<sequence length="854" mass="90894">MAQENRSLSDAELSLVKFLLGRIPVLEAEAAAEACGGDPSPRWGFMVAPPVRLACLQRRIDGRRAPPPTEEEPVTPAPHLEIAKEVISRLTSLVAFLEDRVPGLKAASGVCRGGAAPAQSKVAPSGRARAPAKVSRAAAVAKGSRAVAISSLPVATLGRPEQVATLAAAHVTVGRQVVTRHSGEEDAHATSGVHNMSGANVSHEHHRGQELSSEHESLSLSSSTEEPPTPELQLEIAKEVTSRLTMPQQKRMLSADEHSLIKSLEDRIPSLEAEVASGVGDGGATPSPPKVAPSGHAHAPAKASCAVAASLSPVHTLQRPGPCAPLVHPLFHQVATPAAPVTIGRQVVTKDSGEEDAQATSGVQIKMSDANASHEHHRGQELSSEHESLFSSLSSSSKEPLTPMLQLEIAKELIRRFTMTQEKRMLSAGELSLIKFLEDRIPGLEATAALGACSGQHPLRRGFMVATPVRWAWLHRESIRWRAPPCHHPSREEPLTPEIQLEIASEVINRLAVAQERRMLSASELSLLKFLGDRIPDLEAAASGMHGGATPSPSKVVSSRSRARAKTCCHAAVLSSLLVDTLLEQVSTPAANVTAGRQVATRHLGEEDAHANSIVVDGSSSLPSSSIEEPLTPEIQLEIAKEVINQLVMAQEKRMLSADEHALIKFLEDRIPGLEAATGVRSGETQSLSKVASSCLARAKARRVITTILSSTADNLHCPGLCTPMVHPLSHQDAMPAAHVTVGQEVVIRHLGEEDAHATSAVHKMSDANFSHEHHRGGQELSCEHESFLEKRNSWCDLGVVTEKSSTTIAPEMAPPPSDGDNTAESSDVSSRWGTAPDAEGFNDFGLPDDLGLY</sequence>
<feature type="region of interest" description="Disordered" evidence="1">
    <location>
        <begin position="276"/>
        <end position="297"/>
    </location>
</feature>
<dbReference type="OrthoDB" id="718322at2759"/>
<protein>
    <submittedName>
        <fullName evidence="2">Uncharacterized protein</fullName>
    </submittedName>
</protein>
<name>A0A368RLB9_SETIT</name>
<gene>
    <name evidence="2" type="ORF">SETIT_6G138000v2</name>
</gene>
<proteinExistence type="predicted"/>
<feature type="compositionally biased region" description="Polar residues" evidence="1">
    <location>
        <begin position="820"/>
        <end position="833"/>
    </location>
</feature>
<feature type="compositionally biased region" description="Basic and acidic residues" evidence="1">
    <location>
        <begin position="207"/>
        <end position="217"/>
    </location>
</feature>
<feature type="compositionally biased region" description="Basic and acidic residues" evidence="1">
    <location>
        <begin position="372"/>
        <end position="388"/>
    </location>
</feature>
<feature type="region of interest" description="Disordered" evidence="1">
    <location>
        <begin position="370"/>
        <end position="395"/>
    </location>
</feature>
<reference evidence="2" key="2">
    <citation type="submission" date="2015-07" db="EMBL/GenBank/DDBJ databases">
        <authorList>
            <person name="Noorani M."/>
        </authorList>
    </citation>
    <scope>NUCLEOTIDE SEQUENCE</scope>
    <source>
        <strain evidence="2">Yugu1</strain>
    </source>
</reference>
<evidence type="ECO:0000256" key="1">
    <source>
        <dbReference type="SAM" id="MobiDB-lite"/>
    </source>
</evidence>
<organism evidence="2">
    <name type="scientific">Setaria italica</name>
    <name type="common">Foxtail millet</name>
    <name type="synonym">Panicum italicum</name>
    <dbReference type="NCBI Taxonomy" id="4555"/>
    <lineage>
        <taxon>Eukaryota</taxon>
        <taxon>Viridiplantae</taxon>
        <taxon>Streptophyta</taxon>
        <taxon>Embryophyta</taxon>
        <taxon>Tracheophyta</taxon>
        <taxon>Spermatophyta</taxon>
        <taxon>Magnoliopsida</taxon>
        <taxon>Liliopsida</taxon>
        <taxon>Poales</taxon>
        <taxon>Poaceae</taxon>
        <taxon>PACMAD clade</taxon>
        <taxon>Panicoideae</taxon>
        <taxon>Panicodae</taxon>
        <taxon>Paniceae</taxon>
        <taxon>Cenchrinae</taxon>
        <taxon>Setaria</taxon>
    </lineage>
</organism>
<reference evidence="2" key="1">
    <citation type="journal article" date="2012" name="Nat. Biotechnol.">
        <title>Reference genome sequence of the model plant Setaria.</title>
        <authorList>
            <person name="Bennetzen J.L."/>
            <person name="Schmutz J."/>
            <person name="Wang H."/>
            <person name="Percifield R."/>
            <person name="Hawkins J."/>
            <person name="Pontaroli A.C."/>
            <person name="Estep M."/>
            <person name="Feng L."/>
            <person name="Vaughn J.N."/>
            <person name="Grimwood J."/>
            <person name="Jenkins J."/>
            <person name="Barry K."/>
            <person name="Lindquist E."/>
            <person name="Hellsten U."/>
            <person name="Deshpande S."/>
            <person name="Wang X."/>
            <person name="Wu X."/>
            <person name="Mitros T."/>
            <person name="Triplett J."/>
            <person name="Yang X."/>
            <person name="Ye C.Y."/>
            <person name="Mauro-Herrera M."/>
            <person name="Wang L."/>
            <person name="Li P."/>
            <person name="Sharma M."/>
            <person name="Sharma R."/>
            <person name="Ronald P.C."/>
            <person name="Panaud O."/>
            <person name="Kellogg E.A."/>
            <person name="Brutnell T.P."/>
            <person name="Doust A.N."/>
            <person name="Tuskan G.A."/>
            <person name="Rokhsar D."/>
            <person name="Devos K.M."/>
        </authorList>
    </citation>
    <scope>NUCLEOTIDE SEQUENCE [LARGE SCALE GENOMIC DNA]</scope>
    <source>
        <strain evidence="2">Yugu1</strain>
    </source>
</reference>
<accession>A0A368RLB9</accession>
<feature type="region of interest" description="Disordered" evidence="1">
    <location>
        <begin position="807"/>
        <end position="854"/>
    </location>
</feature>
<evidence type="ECO:0000313" key="2">
    <source>
        <dbReference type="EMBL" id="RCV30962.1"/>
    </source>
</evidence>
<dbReference type="EMBL" id="CM003533">
    <property type="protein sequence ID" value="RCV30962.1"/>
    <property type="molecule type" value="Genomic_DNA"/>
</dbReference>
<feature type="region of interest" description="Disordered" evidence="1">
    <location>
        <begin position="180"/>
        <end position="232"/>
    </location>
</feature>